<dbReference type="EMBL" id="JBDJPC010000013">
    <property type="protein sequence ID" value="KAL1488882.1"/>
    <property type="molecule type" value="Genomic_DNA"/>
</dbReference>
<dbReference type="Proteomes" id="UP001566132">
    <property type="component" value="Unassembled WGS sequence"/>
</dbReference>
<proteinExistence type="predicted"/>
<organism evidence="1 2">
    <name type="scientific">Hypothenemus hampei</name>
    <name type="common">Coffee berry borer</name>
    <dbReference type="NCBI Taxonomy" id="57062"/>
    <lineage>
        <taxon>Eukaryota</taxon>
        <taxon>Metazoa</taxon>
        <taxon>Ecdysozoa</taxon>
        <taxon>Arthropoda</taxon>
        <taxon>Hexapoda</taxon>
        <taxon>Insecta</taxon>
        <taxon>Pterygota</taxon>
        <taxon>Neoptera</taxon>
        <taxon>Endopterygota</taxon>
        <taxon>Coleoptera</taxon>
        <taxon>Polyphaga</taxon>
        <taxon>Cucujiformia</taxon>
        <taxon>Curculionidae</taxon>
        <taxon>Scolytinae</taxon>
        <taxon>Hypothenemus</taxon>
    </lineage>
</organism>
<protein>
    <submittedName>
        <fullName evidence="1">Uncharacterized protein</fullName>
    </submittedName>
</protein>
<reference evidence="1 2" key="1">
    <citation type="submission" date="2024-05" db="EMBL/GenBank/DDBJ databases">
        <title>Genetic variation in Jamaican populations of the coffee berry borer (Hypothenemus hampei).</title>
        <authorList>
            <person name="Errbii M."/>
            <person name="Myrie A."/>
        </authorList>
    </citation>
    <scope>NUCLEOTIDE SEQUENCE [LARGE SCALE GENOMIC DNA]</scope>
    <source>
        <strain evidence="1">JA-Hopewell-2020-01-JO</strain>
        <tissue evidence="1">Whole body</tissue>
    </source>
</reference>
<sequence length="103" mass="12523">MFFSIFFRDVFIQYYCNGCRQMVENFMHSYQEMNIFRTDPISQVFLRKFKENPLSVGKYKRNIRLYNMKSVELKANFNRFYFQSKYTTTLSIHFIGSSFIGLL</sequence>
<dbReference type="AlphaFoldDB" id="A0ABD1E4K4"/>
<evidence type="ECO:0000313" key="1">
    <source>
        <dbReference type="EMBL" id="KAL1488882.1"/>
    </source>
</evidence>
<comment type="caution">
    <text evidence="1">The sequence shown here is derived from an EMBL/GenBank/DDBJ whole genome shotgun (WGS) entry which is preliminary data.</text>
</comment>
<evidence type="ECO:0000313" key="2">
    <source>
        <dbReference type="Proteomes" id="UP001566132"/>
    </source>
</evidence>
<gene>
    <name evidence="1" type="ORF">ABEB36_014675</name>
</gene>
<name>A0ABD1E4K4_HYPHA</name>
<keyword evidence="2" id="KW-1185">Reference proteome</keyword>
<accession>A0ABD1E4K4</accession>